<protein>
    <recommendedName>
        <fullName evidence="7">Aspartate aminotransferase</fullName>
        <ecNumber evidence="7">2.6.1.1</ecNumber>
    </recommendedName>
</protein>
<accession>A0A9P9ETB8</accession>
<proteinExistence type="inferred from homology"/>
<reference evidence="9" key="1">
    <citation type="journal article" date="2021" name="Nat. Commun.">
        <title>Genetic determinants of endophytism in the Arabidopsis root mycobiome.</title>
        <authorList>
            <person name="Mesny F."/>
            <person name="Miyauchi S."/>
            <person name="Thiergart T."/>
            <person name="Pickel B."/>
            <person name="Atanasova L."/>
            <person name="Karlsson M."/>
            <person name="Huettel B."/>
            <person name="Barry K.W."/>
            <person name="Haridas S."/>
            <person name="Chen C."/>
            <person name="Bauer D."/>
            <person name="Andreopoulos W."/>
            <person name="Pangilinan J."/>
            <person name="LaButti K."/>
            <person name="Riley R."/>
            <person name="Lipzen A."/>
            <person name="Clum A."/>
            <person name="Drula E."/>
            <person name="Henrissat B."/>
            <person name="Kohler A."/>
            <person name="Grigoriev I.V."/>
            <person name="Martin F.M."/>
            <person name="Hacquard S."/>
        </authorList>
    </citation>
    <scope>NUCLEOTIDE SEQUENCE</scope>
    <source>
        <strain evidence="9">MPI-CAGE-AT-0147</strain>
    </source>
</reference>
<sequence>MAQLATLPDATPDAAFDLIEKYKIDPSTVKVDLSPGFYRDEFAKPWILPSVQKAKQALLDDPNINHEHSPLLGHSDLRDLARRLVFNETLEEAQTIASIQTVAGTGANHLGALLLTKACRPQTVWISNLSWINHTEIWNLIDSSIQRQSYPYFDAKTLAIDFHGVLDTLRSRAEEGDVVILHGCAHNPTGLDFTKEQWRMIAQVCEQKRLVPFFDLAYQGFATGDVDGDAWSIRHFIRNTSLVFLVAQSFSKNFGLYGERVGALHVVCRNEVVQAKTLGMLTRLSRAEITTAPINGARIVAKVLGEPELKKQWQADLLHMSGRMQLMRRKLVDGLHKRQVPGFWDHILTDIGMFSMTGLQPRQIQALREDHHVYLLPSGRISVTGLTEHNVEHVAEAISKVTASTEAV</sequence>
<dbReference type="InterPro" id="IPR015421">
    <property type="entry name" value="PyrdxlP-dep_Trfase_major"/>
</dbReference>
<keyword evidence="5 7" id="KW-0808">Transferase</keyword>
<dbReference type="Pfam" id="PF00155">
    <property type="entry name" value="Aminotran_1_2"/>
    <property type="match status" value="1"/>
</dbReference>
<name>A0A9P9ETB8_9HYPO</name>
<comment type="subunit">
    <text evidence="3 7">Homodimer.</text>
</comment>
<dbReference type="FunFam" id="3.40.640.10:FF:000066">
    <property type="entry name" value="Aspartate aminotransferase"/>
    <property type="match status" value="1"/>
</dbReference>
<keyword evidence="10" id="KW-1185">Reference proteome</keyword>
<evidence type="ECO:0000259" key="8">
    <source>
        <dbReference type="Pfam" id="PF00155"/>
    </source>
</evidence>
<dbReference type="Gene3D" id="3.40.640.10">
    <property type="entry name" value="Type I PLP-dependent aspartate aminotransferase-like (Major domain)"/>
    <property type="match status" value="1"/>
</dbReference>
<keyword evidence="6" id="KW-0663">Pyridoxal phosphate</keyword>
<evidence type="ECO:0000256" key="5">
    <source>
        <dbReference type="ARBA" id="ARBA00022679"/>
    </source>
</evidence>
<dbReference type="PRINTS" id="PR00799">
    <property type="entry name" value="TRANSAMINASE"/>
</dbReference>
<evidence type="ECO:0000313" key="10">
    <source>
        <dbReference type="Proteomes" id="UP000738349"/>
    </source>
</evidence>
<organism evidence="9 10">
    <name type="scientific">Dactylonectria macrodidyma</name>
    <dbReference type="NCBI Taxonomy" id="307937"/>
    <lineage>
        <taxon>Eukaryota</taxon>
        <taxon>Fungi</taxon>
        <taxon>Dikarya</taxon>
        <taxon>Ascomycota</taxon>
        <taxon>Pezizomycotina</taxon>
        <taxon>Sordariomycetes</taxon>
        <taxon>Hypocreomycetidae</taxon>
        <taxon>Hypocreales</taxon>
        <taxon>Nectriaceae</taxon>
        <taxon>Dactylonectria</taxon>
    </lineage>
</organism>
<dbReference type="OrthoDB" id="550424at2759"/>
<dbReference type="Gene3D" id="3.90.1150.10">
    <property type="entry name" value="Aspartate Aminotransferase, domain 1"/>
    <property type="match status" value="1"/>
</dbReference>
<dbReference type="CDD" id="cd00609">
    <property type="entry name" value="AAT_like"/>
    <property type="match status" value="1"/>
</dbReference>
<dbReference type="SUPFAM" id="SSF53383">
    <property type="entry name" value="PLP-dependent transferases"/>
    <property type="match status" value="1"/>
</dbReference>
<dbReference type="InterPro" id="IPR004839">
    <property type="entry name" value="Aminotransferase_I/II_large"/>
</dbReference>
<dbReference type="GO" id="GO:0005829">
    <property type="term" value="C:cytosol"/>
    <property type="evidence" value="ECO:0007669"/>
    <property type="project" value="TreeGrafter"/>
</dbReference>
<dbReference type="NCBIfam" id="NF006719">
    <property type="entry name" value="PRK09257.1"/>
    <property type="match status" value="1"/>
</dbReference>
<keyword evidence="4 7" id="KW-0032">Aminotransferase</keyword>
<dbReference type="InterPro" id="IPR015424">
    <property type="entry name" value="PyrdxlP-dep_Trfase"/>
</dbReference>
<evidence type="ECO:0000313" key="9">
    <source>
        <dbReference type="EMBL" id="KAH7143509.1"/>
    </source>
</evidence>
<comment type="similarity">
    <text evidence="2">Belongs to the class-I pyridoxal-phosphate-dependent aminotransferase family.</text>
</comment>
<dbReference type="InterPro" id="IPR000796">
    <property type="entry name" value="Asp_trans"/>
</dbReference>
<dbReference type="AlphaFoldDB" id="A0A9P9ETB8"/>
<comment type="catalytic activity">
    <reaction evidence="7">
        <text>L-aspartate + 2-oxoglutarate = oxaloacetate + L-glutamate</text>
        <dbReference type="Rhea" id="RHEA:21824"/>
        <dbReference type="ChEBI" id="CHEBI:16452"/>
        <dbReference type="ChEBI" id="CHEBI:16810"/>
        <dbReference type="ChEBI" id="CHEBI:29985"/>
        <dbReference type="ChEBI" id="CHEBI:29991"/>
        <dbReference type="EC" id="2.6.1.1"/>
    </reaction>
</comment>
<dbReference type="InterPro" id="IPR004838">
    <property type="entry name" value="NHTrfase_class1_PyrdxlP-BS"/>
</dbReference>
<evidence type="ECO:0000256" key="2">
    <source>
        <dbReference type="ARBA" id="ARBA00007441"/>
    </source>
</evidence>
<dbReference type="EC" id="2.6.1.1" evidence="7"/>
<gene>
    <name evidence="9" type="ORF">EDB81DRAFT_884122</name>
</gene>
<comment type="cofactor">
    <cofactor evidence="1">
        <name>pyridoxal 5'-phosphate</name>
        <dbReference type="ChEBI" id="CHEBI:597326"/>
    </cofactor>
</comment>
<evidence type="ECO:0000256" key="6">
    <source>
        <dbReference type="ARBA" id="ARBA00022898"/>
    </source>
</evidence>
<dbReference type="PANTHER" id="PTHR11879:SF20">
    <property type="entry name" value="ASPARTATE AMINOTRANSFERASE"/>
    <property type="match status" value="1"/>
</dbReference>
<comment type="caution">
    <text evidence="9">The sequence shown here is derived from an EMBL/GenBank/DDBJ whole genome shotgun (WGS) entry which is preliminary data.</text>
</comment>
<dbReference type="GO" id="GO:0004069">
    <property type="term" value="F:L-aspartate:2-oxoglutarate aminotransferase activity"/>
    <property type="evidence" value="ECO:0007669"/>
    <property type="project" value="UniProtKB-EC"/>
</dbReference>
<dbReference type="GO" id="GO:0006532">
    <property type="term" value="P:aspartate biosynthetic process"/>
    <property type="evidence" value="ECO:0007669"/>
    <property type="project" value="TreeGrafter"/>
</dbReference>
<evidence type="ECO:0000256" key="3">
    <source>
        <dbReference type="ARBA" id="ARBA00011738"/>
    </source>
</evidence>
<dbReference type="FunFam" id="3.90.1150.10:FF:000001">
    <property type="entry name" value="Aspartate aminotransferase"/>
    <property type="match status" value="1"/>
</dbReference>
<dbReference type="PROSITE" id="PS00105">
    <property type="entry name" value="AA_TRANSFER_CLASS_1"/>
    <property type="match status" value="1"/>
</dbReference>
<evidence type="ECO:0000256" key="7">
    <source>
        <dbReference type="RuleBase" id="RU000480"/>
    </source>
</evidence>
<dbReference type="Proteomes" id="UP000738349">
    <property type="component" value="Unassembled WGS sequence"/>
</dbReference>
<dbReference type="EMBL" id="JAGMUV010000009">
    <property type="protein sequence ID" value="KAH7143509.1"/>
    <property type="molecule type" value="Genomic_DNA"/>
</dbReference>
<dbReference type="GO" id="GO:0030170">
    <property type="term" value="F:pyridoxal phosphate binding"/>
    <property type="evidence" value="ECO:0007669"/>
    <property type="project" value="InterPro"/>
</dbReference>
<comment type="miscellaneous">
    <text evidence="7">In eukaryotes there are cytoplasmic, mitochondrial and chloroplastic isozymes.</text>
</comment>
<evidence type="ECO:0000256" key="1">
    <source>
        <dbReference type="ARBA" id="ARBA00001933"/>
    </source>
</evidence>
<dbReference type="InterPro" id="IPR015422">
    <property type="entry name" value="PyrdxlP-dep_Trfase_small"/>
</dbReference>
<dbReference type="PANTHER" id="PTHR11879">
    <property type="entry name" value="ASPARTATE AMINOTRANSFERASE"/>
    <property type="match status" value="1"/>
</dbReference>
<feature type="domain" description="Aminotransferase class I/classII large" evidence="8">
    <location>
        <begin position="30"/>
        <end position="398"/>
    </location>
</feature>
<evidence type="ECO:0000256" key="4">
    <source>
        <dbReference type="ARBA" id="ARBA00022576"/>
    </source>
</evidence>